<gene>
    <name evidence="2" type="ORF">WN71_033070</name>
</gene>
<comment type="caution">
    <text evidence="2">The sequence shown here is derived from an EMBL/GenBank/DDBJ whole genome shotgun (WGS) entry which is preliminary data.</text>
</comment>
<evidence type="ECO:0000256" key="1">
    <source>
        <dbReference type="SAM" id="Phobius"/>
    </source>
</evidence>
<dbReference type="Proteomes" id="UP000034196">
    <property type="component" value="Unassembled WGS sequence"/>
</dbReference>
<keyword evidence="1" id="KW-1133">Transmembrane helix</keyword>
<name>A0A1J4NMX1_9ACTN</name>
<dbReference type="STRING" id="1428628.WN71_033070"/>
<dbReference type="EMBL" id="LAVA02000097">
    <property type="protein sequence ID" value="OIJ63651.1"/>
    <property type="molecule type" value="Genomic_DNA"/>
</dbReference>
<organism evidence="2 3">
    <name type="scientific">Streptomyces mangrovisoli</name>
    <dbReference type="NCBI Taxonomy" id="1428628"/>
    <lineage>
        <taxon>Bacteria</taxon>
        <taxon>Bacillati</taxon>
        <taxon>Actinomycetota</taxon>
        <taxon>Actinomycetes</taxon>
        <taxon>Kitasatosporales</taxon>
        <taxon>Streptomycetaceae</taxon>
        <taxon>Streptomyces</taxon>
    </lineage>
</organism>
<evidence type="ECO:0000313" key="2">
    <source>
        <dbReference type="EMBL" id="OIJ63651.1"/>
    </source>
</evidence>
<feature type="transmembrane region" description="Helical" evidence="1">
    <location>
        <begin position="28"/>
        <end position="51"/>
    </location>
</feature>
<accession>A0A1J4NMX1</accession>
<dbReference type="AlphaFoldDB" id="A0A1J4NMX1"/>
<reference evidence="2" key="1">
    <citation type="submission" date="2016-10" db="EMBL/GenBank/DDBJ databases">
        <title>Genome sequence of Streptomyces mangrovisoli MUSC 149.</title>
        <authorList>
            <person name="Lee L.-H."/>
            <person name="Ser H.-L."/>
        </authorList>
    </citation>
    <scope>NUCLEOTIDE SEQUENCE [LARGE SCALE GENOMIC DNA]</scope>
    <source>
        <strain evidence="2">MUSC 149</strain>
    </source>
</reference>
<keyword evidence="1" id="KW-0812">Transmembrane</keyword>
<keyword evidence="1" id="KW-0472">Membrane</keyword>
<protein>
    <submittedName>
        <fullName evidence="2">Uncharacterized protein</fullName>
    </submittedName>
</protein>
<keyword evidence="3" id="KW-1185">Reference proteome</keyword>
<evidence type="ECO:0000313" key="3">
    <source>
        <dbReference type="Proteomes" id="UP000034196"/>
    </source>
</evidence>
<proteinExistence type="predicted"/>
<sequence length="122" mass="12763">MSAKWMAGLAVVLSVAVGVVTNLLTEKWSWTLAVGFAVLLGGLVTVTVLAASGQGTDGTSRLEAASGGRVTGNRLTGGRRSRFWLRATRRGTVGRNTVNLEHGEAVLKARGGQVEDNTIEGR</sequence>